<feature type="binding site" evidence="17">
    <location>
        <position position="152"/>
    </location>
    <ligand>
        <name>[4Fe-4S] cluster</name>
        <dbReference type="ChEBI" id="CHEBI:49883"/>
    </ligand>
</feature>
<comment type="similarity">
    <text evidence="17">Belongs to the helicase family. RAD3/XPD subfamily.</text>
</comment>
<accession>A0A8W8KER5</accession>
<dbReference type="GO" id="GO:0010569">
    <property type="term" value="P:regulation of double-strand break repair via homologous recombination"/>
    <property type="evidence" value="ECO:0007669"/>
    <property type="project" value="UniProtKB-UniRule"/>
</dbReference>
<evidence type="ECO:0000256" key="15">
    <source>
        <dbReference type="ARBA" id="ARBA00049360"/>
    </source>
</evidence>
<dbReference type="InterPro" id="IPR014001">
    <property type="entry name" value="Helicase_ATP-bd"/>
</dbReference>
<evidence type="ECO:0000256" key="18">
    <source>
        <dbReference type="SAM" id="MobiDB-lite"/>
    </source>
</evidence>
<dbReference type="CDD" id="cd13932">
    <property type="entry name" value="HN_RTEL1"/>
    <property type="match status" value="1"/>
</dbReference>
<evidence type="ECO:0000256" key="13">
    <source>
        <dbReference type="ARBA" id="ARBA00023235"/>
    </source>
</evidence>
<evidence type="ECO:0000313" key="20">
    <source>
        <dbReference type="EnsemblMetazoa" id="G2319.3:cds"/>
    </source>
</evidence>
<dbReference type="SMART" id="SM00487">
    <property type="entry name" value="DEXDc"/>
    <property type="match status" value="1"/>
</dbReference>
<dbReference type="PANTHER" id="PTHR11472">
    <property type="entry name" value="DNA REPAIR DEAD HELICASE RAD3/XP-D SUBFAMILY MEMBER"/>
    <property type="match status" value="1"/>
</dbReference>
<dbReference type="CDD" id="cd16449">
    <property type="entry name" value="RING-HC"/>
    <property type="match status" value="1"/>
</dbReference>
<dbReference type="CDD" id="cd18788">
    <property type="entry name" value="SF2_C_XPD"/>
    <property type="match status" value="1"/>
</dbReference>
<dbReference type="Pfam" id="PF23109">
    <property type="entry name" value="ARCH_RTEL1"/>
    <property type="match status" value="1"/>
</dbReference>
<dbReference type="Proteomes" id="UP000005408">
    <property type="component" value="Unassembled WGS sequence"/>
</dbReference>
<comment type="catalytic activity">
    <reaction evidence="15 17">
        <text>ATP + H2O = ADP + phosphate + H(+)</text>
        <dbReference type="Rhea" id="RHEA:13065"/>
        <dbReference type="ChEBI" id="CHEBI:15377"/>
        <dbReference type="ChEBI" id="CHEBI:15378"/>
        <dbReference type="ChEBI" id="CHEBI:30616"/>
        <dbReference type="ChEBI" id="CHEBI:43474"/>
        <dbReference type="ChEBI" id="CHEBI:456216"/>
    </reaction>
</comment>
<evidence type="ECO:0000256" key="16">
    <source>
        <dbReference type="ARBA" id="ARBA00073810"/>
    </source>
</evidence>
<dbReference type="InterPro" id="IPR013083">
    <property type="entry name" value="Znf_RING/FYVE/PHD"/>
</dbReference>
<dbReference type="GO" id="GO:0070182">
    <property type="term" value="F:DNA polymerase binding"/>
    <property type="evidence" value="ECO:0007669"/>
    <property type="project" value="TreeGrafter"/>
</dbReference>
<feature type="binding site" evidence="17">
    <location>
        <position position="217"/>
    </location>
    <ligand>
        <name>[4Fe-4S] cluster</name>
        <dbReference type="ChEBI" id="CHEBI:49883"/>
    </ligand>
</feature>
<dbReference type="GO" id="GO:0045910">
    <property type="term" value="P:negative regulation of DNA recombination"/>
    <property type="evidence" value="ECO:0007669"/>
    <property type="project" value="TreeGrafter"/>
</dbReference>
<dbReference type="PANTHER" id="PTHR11472:SF34">
    <property type="entry name" value="REGULATOR OF TELOMERE ELONGATION HELICASE 1"/>
    <property type="match status" value="1"/>
</dbReference>
<dbReference type="SMART" id="SM00491">
    <property type="entry name" value="HELICc2"/>
    <property type="match status" value="1"/>
</dbReference>
<dbReference type="InterPro" id="IPR013020">
    <property type="entry name" value="Rad3/Chl1-like"/>
</dbReference>
<evidence type="ECO:0000256" key="1">
    <source>
        <dbReference type="ARBA" id="ARBA00004123"/>
    </source>
</evidence>
<dbReference type="GO" id="GO:0016818">
    <property type="term" value="F:hydrolase activity, acting on acid anhydrides, in phosphorus-containing anhydrides"/>
    <property type="evidence" value="ECO:0007669"/>
    <property type="project" value="InterPro"/>
</dbReference>
<keyword evidence="8 17" id="KW-0067">ATP-binding</keyword>
<dbReference type="InterPro" id="IPR049909">
    <property type="entry name" value="Rtel1_HHD"/>
</dbReference>
<keyword evidence="9 17" id="KW-0408">Iron</keyword>
<dbReference type="AlphaFoldDB" id="A0A8W8KER5"/>
<evidence type="ECO:0000256" key="5">
    <source>
        <dbReference type="ARBA" id="ARBA00022763"/>
    </source>
</evidence>
<dbReference type="GO" id="GO:0003677">
    <property type="term" value="F:DNA binding"/>
    <property type="evidence" value="ECO:0007669"/>
    <property type="project" value="UniProtKB-UniRule"/>
</dbReference>
<evidence type="ECO:0000256" key="10">
    <source>
        <dbReference type="ARBA" id="ARBA00023014"/>
    </source>
</evidence>
<dbReference type="GO" id="GO:1904430">
    <property type="term" value="P:negative regulation of t-circle formation"/>
    <property type="evidence" value="ECO:0007669"/>
    <property type="project" value="TreeGrafter"/>
</dbReference>
<keyword evidence="14 17" id="KW-0539">Nucleus</keyword>
<evidence type="ECO:0000256" key="4">
    <source>
        <dbReference type="ARBA" id="ARBA00022741"/>
    </source>
</evidence>
<keyword evidence="12 17" id="KW-0234">DNA repair</keyword>
<feature type="binding site" evidence="17">
    <location>
        <position position="179"/>
    </location>
    <ligand>
        <name>[4Fe-4S] cluster</name>
        <dbReference type="ChEBI" id="CHEBI:49883"/>
    </ligand>
</feature>
<sequence length="1189" mass="132518">MPLVDVKGVHVNFPFDPYPCQVTYMEKVVECLQKNVNGILESPTGTGKTLSLLCSSLAWLQDKKAQVELNRQANISSLMGDNGSLQNHQIEALKKSLESTTGMTWGGSEFAVPKIIYASRTHSQLTQAVQELKRSAYNTVKVSVIGSREQLCIHEQVRKEMSNAAKVHMCRAKVAGRTCFYYNHFEEIKRNSDPRQLVGDVVDIEDMVRYGEKQRVCPYYIAKELKNDADVIFMPYNYLLDAKSRKAHGVEVQGNIVIFDEAHNLEKICEDSSSFDLSPADLATAIEELNRLGEKLFEMAKTEETALVEMTDSSAMPEPEFTLEDVLRLKSTFKQLEEEIDKIEVPNKEKGLTKPGVFIFELLSKVNIAFETKNFFLDLLDKIISYVTSDSTGMGFHSKGAGLTKMSDVLRVVFSREVPDGGSVFQLQQMLAKSYKVHIQPLQANKKRKLDSWATPSVADKLGKTLSYWCFSPGHSMLDLTAHGVKCVILTSGTLSPLESFSSEMQIPFPVTLENPHVIDKHQVWVGTLKKGPDGVTLNSNYQTRFNENYQASLGKALVNFARVVPNGLLVFFPSYPIMEKCIENWQQNGVYSSITQYKPILVEPRGKQAFTDVMEEFYEKINDPALNGAIFVAVCRGKVSEGLDFADNNGRAVIITGLPFPPRMDPKVVLKMQFLDESRGKLGFKSLSGQEWYRQQASRAVNQAVGRVIRHRKDYGAILLCDERFAGESALRQLPVWVRPHVNKYDVFGRAIRDMIVFFKTAEQTLPVPDKKQYRAGGSVSTAGCHGAHFMPTVNRHGPAPSLSKAGSVIAHVPSLCQSAADEEKSLAKLKIQYEGGPSTTSVGSNKRNLLDALSSSEKDGNLDDETDDKYGFKKPKPMMKKIPSKKKIVIKKRDSESESCSVNRQNSSGSVMEVSSAVTNSHLQSAENYILEVKSCLNKESYVTFSKALGMYKKTGQLSQAVGVMAGLFTENPRDYHLFRKFYRFVRHKDKKEFDSVCKELTGEGCGYKPEDSVPKKRVQSEASNVSEQPEKKQKTDVTGCVLQPKTSTCNISQSVSNSKFSSSDLSSLKLNSVNCDSAQAERCGEITKKDGQNCLVEKMSERLQNVSGPLDIRSSSSERSSGYTCCKCESEAKVPFQSACDHVCCFKCWKEVFNNLDKKCPGCGVRVRRRDLKRLLFPGPGSEDPG</sequence>
<dbReference type="InterPro" id="IPR057498">
    <property type="entry name" value="Rtel1_ARCH"/>
</dbReference>
<dbReference type="FunFam" id="3.40.50.300:FF:000431">
    <property type="entry name" value="Regulator of telomere elongation helicase 1"/>
    <property type="match status" value="1"/>
</dbReference>
<dbReference type="GO" id="GO:0046872">
    <property type="term" value="F:metal ion binding"/>
    <property type="evidence" value="ECO:0007669"/>
    <property type="project" value="UniProtKB-UniRule"/>
</dbReference>
<dbReference type="GO" id="GO:0005524">
    <property type="term" value="F:ATP binding"/>
    <property type="evidence" value="ECO:0007669"/>
    <property type="project" value="UniProtKB-UniRule"/>
</dbReference>
<dbReference type="InterPro" id="IPR027417">
    <property type="entry name" value="P-loop_NTPase"/>
</dbReference>
<dbReference type="GO" id="GO:0005634">
    <property type="term" value="C:nucleus"/>
    <property type="evidence" value="ECO:0007669"/>
    <property type="project" value="UniProtKB-SubCell"/>
</dbReference>
<reference evidence="20" key="1">
    <citation type="submission" date="2022-08" db="UniProtKB">
        <authorList>
            <consortium name="EnsemblMetazoa"/>
        </authorList>
    </citation>
    <scope>IDENTIFICATION</scope>
    <source>
        <strain evidence="20">05x7-T-G4-1.051#20</strain>
    </source>
</reference>
<keyword evidence="13 17" id="KW-0413">Isomerase</keyword>
<evidence type="ECO:0000256" key="2">
    <source>
        <dbReference type="ARBA" id="ARBA00022485"/>
    </source>
</evidence>
<dbReference type="HAMAP" id="MF_03065">
    <property type="entry name" value="RTEL1"/>
    <property type="match status" value="1"/>
</dbReference>
<organism evidence="20 21">
    <name type="scientific">Magallana gigas</name>
    <name type="common">Pacific oyster</name>
    <name type="synonym">Crassostrea gigas</name>
    <dbReference type="NCBI Taxonomy" id="29159"/>
    <lineage>
        <taxon>Eukaryota</taxon>
        <taxon>Metazoa</taxon>
        <taxon>Spiralia</taxon>
        <taxon>Lophotrochozoa</taxon>
        <taxon>Mollusca</taxon>
        <taxon>Bivalvia</taxon>
        <taxon>Autobranchia</taxon>
        <taxon>Pteriomorphia</taxon>
        <taxon>Ostreida</taxon>
        <taxon>Ostreoidea</taxon>
        <taxon>Ostreidae</taxon>
        <taxon>Magallana</taxon>
    </lineage>
</organism>
<dbReference type="SUPFAM" id="SSF52540">
    <property type="entry name" value="P-loop containing nucleoside triphosphate hydrolases"/>
    <property type="match status" value="2"/>
</dbReference>
<dbReference type="EnsemblMetazoa" id="G2319.3">
    <property type="protein sequence ID" value="G2319.3:cds"/>
    <property type="gene ID" value="G2319"/>
</dbReference>
<evidence type="ECO:0000256" key="8">
    <source>
        <dbReference type="ARBA" id="ARBA00022840"/>
    </source>
</evidence>
<dbReference type="Pfam" id="PF13307">
    <property type="entry name" value="Helicase_C_2"/>
    <property type="match status" value="1"/>
</dbReference>
<proteinExistence type="inferred from homology"/>
<evidence type="ECO:0000256" key="11">
    <source>
        <dbReference type="ARBA" id="ARBA00023125"/>
    </source>
</evidence>
<dbReference type="Pfam" id="PF06733">
    <property type="entry name" value="DEAD_2"/>
    <property type="match status" value="1"/>
</dbReference>
<evidence type="ECO:0000256" key="17">
    <source>
        <dbReference type="HAMAP-Rule" id="MF_03065"/>
    </source>
</evidence>
<dbReference type="InterPro" id="IPR010614">
    <property type="entry name" value="RAD3-like_helicase_DEAD"/>
</dbReference>
<feature type="region of interest" description="Disordered" evidence="18">
    <location>
        <begin position="855"/>
        <end position="879"/>
    </location>
</feature>
<dbReference type="InterPro" id="IPR006555">
    <property type="entry name" value="ATP-dep_Helicase_C"/>
</dbReference>
<keyword evidence="5 17" id="KW-0227">DNA damage</keyword>
<evidence type="ECO:0000259" key="19">
    <source>
        <dbReference type="PROSITE" id="PS51193"/>
    </source>
</evidence>
<comment type="subcellular location">
    <subcellularLocation>
        <location evidence="1 17">Nucleus</location>
    </subcellularLocation>
</comment>
<dbReference type="GO" id="GO:0006260">
    <property type="term" value="P:DNA replication"/>
    <property type="evidence" value="ECO:0007669"/>
    <property type="project" value="InterPro"/>
</dbReference>
<dbReference type="GO" id="GO:0006281">
    <property type="term" value="P:DNA repair"/>
    <property type="evidence" value="ECO:0007669"/>
    <property type="project" value="UniProtKB-UniRule"/>
</dbReference>
<dbReference type="PROSITE" id="PS51193">
    <property type="entry name" value="HELICASE_ATP_BIND_2"/>
    <property type="match status" value="1"/>
</dbReference>
<evidence type="ECO:0000256" key="7">
    <source>
        <dbReference type="ARBA" id="ARBA00022806"/>
    </source>
</evidence>
<feature type="region of interest" description="Disordered" evidence="18">
    <location>
        <begin position="1011"/>
        <end position="1040"/>
    </location>
</feature>
<dbReference type="Gene3D" id="3.40.50.300">
    <property type="entry name" value="P-loop containing nucleotide triphosphate hydrolases"/>
    <property type="match status" value="2"/>
</dbReference>
<keyword evidence="10 17" id="KW-0411">Iron-sulfur</keyword>
<dbReference type="Pfam" id="PF23116">
    <property type="entry name" value="HHD_RTEL1"/>
    <property type="match status" value="1"/>
</dbReference>
<keyword evidence="2 17" id="KW-0004">4Fe-4S</keyword>
<evidence type="ECO:0000256" key="9">
    <source>
        <dbReference type="ARBA" id="ARBA00023004"/>
    </source>
</evidence>
<evidence type="ECO:0000256" key="3">
    <source>
        <dbReference type="ARBA" id="ARBA00022723"/>
    </source>
</evidence>
<feature type="binding site" evidence="17">
    <location>
        <position position="170"/>
    </location>
    <ligand>
        <name>[4Fe-4S] cluster</name>
        <dbReference type="ChEBI" id="CHEBI:49883"/>
    </ligand>
</feature>
<dbReference type="Gene3D" id="3.30.40.10">
    <property type="entry name" value="Zinc/RING finger domain, C3HC4 (zinc finger)"/>
    <property type="match status" value="1"/>
</dbReference>
<comment type="function">
    <text evidence="17">A probable ATP-dependent DNA helicase implicated in DNA repair and the maintenance of genomic stability. Acts as an anti-recombinase to counteract toxic recombination and limit crossover during meiosis. Regulates meiotic recombination and crossover homeostasis by physically dissociating strand invasion events and thereby promotes noncrossover repair by meiotic synthesis dependent strand annealing (SDSA) as well as disassembly of D loop recombination intermediates.</text>
</comment>
<keyword evidence="21" id="KW-1185">Reference proteome</keyword>
<dbReference type="CDD" id="cd17970">
    <property type="entry name" value="DEAHc_FancJ"/>
    <property type="match status" value="1"/>
</dbReference>
<dbReference type="InterPro" id="IPR030845">
    <property type="entry name" value="RTEL1"/>
</dbReference>
<evidence type="ECO:0000256" key="12">
    <source>
        <dbReference type="ARBA" id="ARBA00023204"/>
    </source>
</evidence>
<dbReference type="SMART" id="SM00488">
    <property type="entry name" value="DEXDc2"/>
    <property type="match status" value="1"/>
</dbReference>
<evidence type="ECO:0000256" key="6">
    <source>
        <dbReference type="ARBA" id="ARBA00022801"/>
    </source>
</evidence>
<dbReference type="FunFam" id="3.40.50.300:FF:000691">
    <property type="entry name" value="Regulator of telomere elongation helicase 1"/>
    <property type="match status" value="1"/>
</dbReference>
<keyword evidence="3 17" id="KW-0479">Metal-binding</keyword>
<feature type="domain" description="Helicase ATP-binding" evidence="19">
    <location>
        <begin position="7"/>
        <end position="309"/>
    </location>
</feature>
<dbReference type="GO" id="GO:0003678">
    <property type="term" value="F:DNA helicase activity"/>
    <property type="evidence" value="ECO:0007669"/>
    <property type="project" value="UniProtKB-UniRule"/>
</dbReference>
<keyword evidence="11 17" id="KW-0238">DNA-binding</keyword>
<dbReference type="Gene3D" id="1.20.1160.20">
    <property type="match status" value="1"/>
</dbReference>
<dbReference type="InterPro" id="IPR014013">
    <property type="entry name" value="Helic_SF1/SF2_ATP-bd_DinG/Rad3"/>
</dbReference>
<dbReference type="OrthoDB" id="19182at2759"/>
<dbReference type="InterPro" id="IPR045028">
    <property type="entry name" value="DinG/Rad3-like"/>
</dbReference>
<keyword evidence="4 17" id="KW-0547">Nucleotide-binding</keyword>
<evidence type="ECO:0000256" key="14">
    <source>
        <dbReference type="ARBA" id="ARBA00023242"/>
    </source>
</evidence>
<evidence type="ECO:0000313" key="21">
    <source>
        <dbReference type="Proteomes" id="UP000005408"/>
    </source>
</evidence>
<dbReference type="GO" id="GO:0051539">
    <property type="term" value="F:4 iron, 4 sulfur cluster binding"/>
    <property type="evidence" value="ECO:0007669"/>
    <property type="project" value="UniProtKB-UniRule"/>
</dbReference>
<protein>
    <recommendedName>
        <fullName evidence="16 17">Regulator of telomere elongation helicase 1 homolog</fullName>
        <ecNumber evidence="17">5.6.2.-</ecNumber>
    </recommendedName>
</protein>
<dbReference type="InterPro" id="IPR006554">
    <property type="entry name" value="Helicase-like_DEXD_c2"/>
</dbReference>
<dbReference type="NCBIfam" id="TIGR00604">
    <property type="entry name" value="rad3"/>
    <property type="match status" value="1"/>
</dbReference>
<dbReference type="GO" id="GO:0090657">
    <property type="term" value="P:telomeric loop disassembly"/>
    <property type="evidence" value="ECO:0007669"/>
    <property type="project" value="TreeGrafter"/>
</dbReference>
<dbReference type="EC" id="5.6.2.-" evidence="17"/>
<dbReference type="SUPFAM" id="SSF57850">
    <property type="entry name" value="RING/U-box"/>
    <property type="match status" value="1"/>
</dbReference>
<dbReference type="OMA" id="NDTACIK"/>
<keyword evidence="7 17" id="KW-0347">Helicase</keyword>
<name>A0A8W8KER5_MAGGI</name>
<dbReference type="GO" id="GO:0006310">
    <property type="term" value="P:DNA recombination"/>
    <property type="evidence" value="ECO:0007669"/>
    <property type="project" value="InterPro"/>
</dbReference>
<keyword evidence="6 17" id="KW-0378">Hydrolase</keyword>